<dbReference type="GO" id="GO:0004150">
    <property type="term" value="F:dihydroneopterin aldolase activity"/>
    <property type="evidence" value="ECO:0007669"/>
    <property type="project" value="UniProtKB-EC"/>
</dbReference>
<protein>
    <recommendedName>
        <fullName evidence="6">7,8-dihydroneopterin aldolase</fullName>
        <ecNumber evidence="6">4.1.2.25</ecNumber>
    </recommendedName>
</protein>
<comment type="pathway">
    <text evidence="2 6">Cofactor biosynthesis; tetrahydrofolate biosynthesis; 2-amino-4-hydroxy-6-hydroxymethyl-7,8-dihydropteridine diphosphate from 7,8-dihydroneopterin triphosphate: step 3/4.</text>
</comment>
<accession>A0ABR9C639</accession>
<dbReference type="EMBL" id="JACYXJ010000002">
    <property type="protein sequence ID" value="MBD8875399.1"/>
    <property type="molecule type" value="Genomic_DNA"/>
</dbReference>
<dbReference type="SUPFAM" id="SSF55620">
    <property type="entry name" value="Tetrahydrobiopterin biosynthesis enzymes-like"/>
    <property type="match status" value="1"/>
</dbReference>
<dbReference type="InterPro" id="IPR006157">
    <property type="entry name" value="FolB_dom"/>
</dbReference>
<evidence type="ECO:0000313" key="8">
    <source>
        <dbReference type="EMBL" id="MBD8875399.1"/>
    </source>
</evidence>
<dbReference type="Proteomes" id="UP000615687">
    <property type="component" value="Unassembled WGS sequence"/>
</dbReference>
<evidence type="ECO:0000256" key="4">
    <source>
        <dbReference type="ARBA" id="ARBA00022909"/>
    </source>
</evidence>
<keyword evidence="4 6" id="KW-0289">Folate biosynthesis</keyword>
<comment type="catalytic activity">
    <reaction evidence="1 6">
        <text>7,8-dihydroneopterin = 6-hydroxymethyl-7,8-dihydropterin + glycolaldehyde</text>
        <dbReference type="Rhea" id="RHEA:10540"/>
        <dbReference type="ChEBI" id="CHEBI:17001"/>
        <dbReference type="ChEBI" id="CHEBI:17071"/>
        <dbReference type="ChEBI" id="CHEBI:44841"/>
        <dbReference type="EC" id="4.1.2.25"/>
    </reaction>
</comment>
<dbReference type="RefSeq" id="WP_192107500.1">
    <property type="nucleotide sequence ID" value="NZ_JACYXJ010000002.1"/>
</dbReference>
<dbReference type="NCBIfam" id="TIGR00525">
    <property type="entry name" value="folB"/>
    <property type="match status" value="1"/>
</dbReference>
<dbReference type="EC" id="4.1.2.25" evidence="6"/>
<dbReference type="CDD" id="cd00534">
    <property type="entry name" value="DHNA_DHNTPE"/>
    <property type="match status" value="1"/>
</dbReference>
<name>A0ABR9C639_9HYPH</name>
<evidence type="ECO:0000313" key="9">
    <source>
        <dbReference type="Proteomes" id="UP000615687"/>
    </source>
</evidence>
<evidence type="ECO:0000256" key="2">
    <source>
        <dbReference type="ARBA" id="ARBA00005013"/>
    </source>
</evidence>
<dbReference type="PANTHER" id="PTHR42844:SF1">
    <property type="entry name" value="DIHYDRONEOPTERIN ALDOLASE 1-RELATED"/>
    <property type="match status" value="1"/>
</dbReference>
<evidence type="ECO:0000256" key="1">
    <source>
        <dbReference type="ARBA" id="ARBA00001353"/>
    </source>
</evidence>
<reference evidence="8 9" key="1">
    <citation type="submission" date="2020-09" db="EMBL/GenBank/DDBJ databases">
        <title>The genome sequence of type strain Labrenzia polysiphoniae KACC 19711.</title>
        <authorList>
            <person name="Liu Y."/>
        </authorList>
    </citation>
    <scope>NUCLEOTIDE SEQUENCE [LARGE SCALE GENOMIC DNA]</scope>
    <source>
        <strain evidence="8 9">KACC 19711</strain>
    </source>
</reference>
<organism evidence="8 9">
    <name type="scientific">Roseibium polysiphoniae</name>
    <dbReference type="NCBI Taxonomy" id="2571221"/>
    <lineage>
        <taxon>Bacteria</taxon>
        <taxon>Pseudomonadati</taxon>
        <taxon>Pseudomonadota</taxon>
        <taxon>Alphaproteobacteria</taxon>
        <taxon>Hyphomicrobiales</taxon>
        <taxon>Stappiaceae</taxon>
        <taxon>Roseibium</taxon>
    </lineage>
</organism>
<dbReference type="Pfam" id="PF02152">
    <property type="entry name" value="FolB"/>
    <property type="match status" value="1"/>
</dbReference>
<comment type="caution">
    <text evidence="8">The sequence shown here is derived from an EMBL/GenBank/DDBJ whole genome shotgun (WGS) entry which is preliminary data.</text>
</comment>
<comment type="similarity">
    <text evidence="3 6">Belongs to the DHNA family.</text>
</comment>
<dbReference type="NCBIfam" id="TIGR00526">
    <property type="entry name" value="folB_dom"/>
    <property type="match status" value="1"/>
</dbReference>
<proteinExistence type="inferred from homology"/>
<dbReference type="SMART" id="SM00905">
    <property type="entry name" value="FolB"/>
    <property type="match status" value="1"/>
</dbReference>
<dbReference type="InterPro" id="IPR043133">
    <property type="entry name" value="GTP-CH-I_C/QueF"/>
</dbReference>
<feature type="domain" description="Dihydroneopterin aldolase/epimerase" evidence="7">
    <location>
        <begin position="4"/>
        <end position="117"/>
    </location>
</feature>
<keyword evidence="5 6" id="KW-0456">Lyase</keyword>
<evidence type="ECO:0000256" key="3">
    <source>
        <dbReference type="ARBA" id="ARBA00005708"/>
    </source>
</evidence>
<sequence>MDAIHLEDLSFFAYHGVYDEEAQLGQRFHVDLTCWLDLSKACESDDYEQTVCYGSLTKAVEKAVTQTRFKLIERLAAAVSEALFEADPRIEKTRVRIHKPSAPLPIATGKVSVEITRDRAALS</sequence>
<evidence type="ECO:0000256" key="5">
    <source>
        <dbReference type="ARBA" id="ARBA00023239"/>
    </source>
</evidence>
<dbReference type="InterPro" id="IPR006156">
    <property type="entry name" value="Dihydroneopterin_aldolase"/>
</dbReference>
<evidence type="ECO:0000259" key="7">
    <source>
        <dbReference type="SMART" id="SM00905"/>
    </source>
</evidence>
<comment type="function">
    <text evidence="6">Catalyzes the conversion of 7,8-dihydroneopterin to 6-hydroxymethyl-7,8-dihydropterin.</text>
</comment>
<keyword evidence="9" id="KW-1185">Reference proteome</keyword>
<evidence type="ECO:0000256" key="6">
    <source>
        <dbReference type="RuleBase" id="RU362079"/>
    </source>
</evidence>
<dbReference type="PANTHER" id="PTHR42844">
    <property type="entry name" value="DIHYDRONEOPTERIN ALDOLASE 1-RELATED"/>
    <property type="match status" value="1"/>
</dbReference>
<dbReference type="Gene3D" id="3.30.1130.10">
    <property type="match status" value="1"/>
</dbReference>
<gene>
    <name evidence="8" type="primary">folB</name>
    <name evidence="8" type="ORF">IG617_03760</name>
</gene>